<feature type="region of interest" description="Disordered" evidence="1">
    <location>
        <begin position="1"/>
        <end position="27"/>
    </location>
</feature>
<reference evidence="3" key="1">
    <citation type="journal article" date="2012" name="MBio">
        <title>Comparative genome analysis of Trichophyton rubrum and related dermatophytes reveals candidate genes involved in infection.</title>
        <authorList>
            <person name="Martinez D.A."/>
            <person name="Oliver B.G."/>
            <person name="Graeser Y."/>
            <person name="Goldberg J.M."/>
            <person name="Li W."/>
            <person name="Martinez-Rossi N.M."/>
            <person name="Monod M."/>
            <person name="Shelest E."/>
            <person name="Barton R.C."/>
            <person name="Birch E."/>
            <person name="Brakhage A.A."/>
            <person name="Chen Z."/>
            <person name="Gurr S.J."/>
            <person name="Heiman D."/>
            <person name="Heitman J."/>
            <person name="Kosti I."/>
            <person name="Rossi A."/>
            <person name="Saif S."/>
            <person name="Samalova M."/>
            <person name="Saunders C.W."/>
            <person name="Shea T."/>
            <person name="Summerbell R.C."/>
            <person name="Xu J."/>
            <person name="Young S."/>
            <person name="Zeng Q."/>
            <person name="Birren B.W."/>
            <person name="Cuomo C.A."/>
            <person name="White T.C."/>
        </authorList>
    </citation>
    <scope>NUCLEOTIDE SEQUENCE [LARGE SCALE GENOMIC DNA]</scope>
    <source>
        <strain evidence="3">ATCC MYA-4606 / CBS 127.97</strain>
    </source>
</reference>
<gene>
    <name evidence="2" type="ORF">TEQG_04890</name>
</gene>
<name>F2PVG1_TRIEC</name>
<dbReference type="HOGENOM" id="CLU_2039720_0_0_1"/>
<dbReference type="AlphaFoldDB" id="F2PVG1"/>
<feature type="compositionally biased region" description="Basic and acidic residues" evidence="1">
    <location>
        <begin position="1"/>
        <end position="11"/>
    </location>
</feature>
<organism evidence="2 3">
    <name type="scientific">Trichophyton equinum (strain ATCC MYA-4606 / CBS 127.97)</name>
    <name type="common">Horse ringworm fungus</name>
    <dbReference type="NCBI Taxonomy" id="559882"/>
    <lineage>
        <taxon>Eukaryota</taxon>
        <taxon>Fungi</taxon>
        <taxon>Dikarya</taxon>
        <taxon>Ascomycota</taxon>
        <taxon>Pezizomycotina</taxon>
        <taxon>Eurotiomycetes</taxon>
        <taxon>Eurotiomycetidae</taxon>
        <taxon>Onygenales</taxon>
        <taxon>Arthrodermataceae</taxon>
        <taxon>Trichophyton</taxon>
    </lineage>
</organism>
<sequence>MSLKVESRTEAVDGTTLTPAPSTTYKPMTRLDPASRWLRDKYTEPGYYFLNQRLCATERYSYPLFSTILPLTPVGGVESYPAQAHPRLYNVTVTFIKKSATRKWQRLHNNTLPRLDVKLDY</sequence>
<accession>F2PVG1</accession>
<keyword evidence="3" id="KW-1185">Reference proteome</keyword>
<evidence type="ECO:0000313" key="2">
    <source>
        <dbReference type="EMBL" id="EGE05879.1"/>
    </source>
</evidence>
<dbReference type="Proteomes" id="UP000009169">
    <property type="component" value="Unassembled WGS sequence"/>
</dbReference>
<protein>
    <submittedName>
        <fullName evidence="2">Uncharacterized protein</fullName>
    </submittedName>
</protein>
<feature type="compositionally biased region" description="Polar residues" evidence="1">
    <location>
        <begin position="15"/>
        <end position="26"/>
    </location>
</feature>
<dbReference type="VEuPathDB" id="FungiDB:TEQG_04890"/>
<proteinExistence type="predicted"/>
<evidence type="ECO:0000313" key="3">
    <source>
        <dbReference type="Proteomes" id="UP000009169"/>
    </source>
</evidence>
<dbReference type="EMBL" id="DS995743">
    <property type="protein sequence ID" value="EGE05879.1"/>
    <property type="molecule type" value="Genomic_DNA"/>
</dbReference>
<evidence type="ECO:0000256" key="1">
    <source>
        <dbReference type="SAM" id="MobiDB-lite"/>
    </source>
</evidence>